<feature type="domain" description="AprE-like beta-barrel" evidence="6">
    <location>
        <begin position="278"/>
        <end position="364"/>
    </location>
</feature>
<keyword evidence="4 5" id="KW-0472">Membrane</keyword>
<comment type="subcellular location">
    <subcellularLocation>
        <location evidence="1">Membrane</location>
        <topology evidence="1">Single-pass membrane protein</topology>
    </subcellularLocation>
</comment>
<dbReference type="STRING" id="866536.Belba_2212"/>
<name>I3Z6B0_BELBD</name>
<accession>I3Z6B0</accession>
<sequence length="391" mass="44660">MNTKIFPTAIINQSVEVYDSHISVRSRAIYLLFLGILFAGIIAMPLIYVDVAVQSRGTFQSALQRNSLMSSVSGRLEIWNLKENQKVKKGDVLAVIRGEVLNLEMQGLEERLTVLDEFIHDLNKLLKLDLSTYVMEPVSLRSKFYQAILLEYQTKFNNQDAAVQKLERDFERAQTLFDGNALAFADYDVADVQYKQAKSQLDLIRKQQRNLWEQELVNHQNERVRLLNQKSVFSEQMDQYKVIAGTNRTLINVLNLNKGDFVHPQQKLAEISPDTTLLAVTYISPMDIAFIEKGQEVSFQIDAYNYNQWGIATGKVVDIADDLSLLNEREAGFLVTCALDNPSLILSNGQEGYVKKGMTYNARFVIARRSLFQLLYDKVDNWLNPQVQSLN</sequence>
<evidence type="ECO:0000256" key="1">
    <source>
        <dbReference type="ARBA" id="ARBA00004167"/>
    </source>
</evidence>
<dbReference type="KEGG" id="bbd:Belba_2212"/>
<dbReference type="AlphaFoldDB" id="I3Z6B0"/>
<dbReference type="PANTHER" id="PTHR30386">
    <property type="entry name" value="MEMBRANE FUSION SUBUNIT OF EMRAB-TOLC MULTIDRUG EFFLUX PUMP"/>
    <property type="match status" value="1"/>
</dbReference>
<dbReference type="GO" id="GO:0016020">
    <property type="term" value="C:membrane"/>
    <property type="evidence" value="ECO:0007669"/>
    <property type="project" value="UniProtKB-SubCell"/>
</dbReference>
<gene>
    <name evidence="7" type="ordered locus">Belba_2212</name>
</gene>
<keyword evidence="8" id="KW-1185">Reference proteome</keyword>
<evidence type="ECO:0000259" key="6">
    <source>
        <dbReference type="Pfam" id="PF26002"/>
    </source>
</evidence>
<protein>
    <submittedName>
        <fullName evidence="7">Multidrug resistance efflux pump</fullName>
    </submittedName>
</protein>
<dbReference type="HOGENOM" id="CLU_023976_0_1_10"/>
<dbReference type="Gene3D" id="2.40.50.100">
    <property type="match status" value="1"/>
</dbReference>
<dbReference type="Gene3D" id="2.40.30.170">
    <property type="match status" value="1"/>
</dbReference>
<evidence type="ECO:0000313" key="7">
    <source>
        <dbReference type="EMBL" id="AFL84778.1"/>
    </source>
</evidence>
<dbReference type="InterPro" id="IPR050739">
    <property type="entry name" value="MFP"/>
</dbReference>
<evidence type="ECO:0000256" key="5">
    <source>
        <dbReference type="SAM" id="Phobius"/>
    </source>
</evidence>
<proteinExistence type="predicted"/>
<reference evidence="8" key="1">
    <citation type="submission" date="2012-06" db="EMBL/GenBank/DDBJ databases">
        <title>The complete genome of Belliella baltica DSM 15883.</title>
        <authorList>
            <person name="Lucas S."/>
            <person name="Copeland A."/>
            <person name="Lapidus A."/>
            <person name="Goodwin L."/>
            <person name="Pitluck S."/>
            <person name="Peters L."/>
            <person name="Mikhailova N."/>
            <person name="Davenport K."/>
            <person name="Kyrpides N."/>
            <person name="Mavromatis K."/>
            <person name="Pagani I."/>
            <person name="Ivanova N."/>
            <person name="Ovchinnikova G."/>
            <person name="Zeytun A."/>
            <person name="Detter J.C."/>
            <person name="Han C."/>
            <person name="Land M."/>
            <person name="Hauser L."/>
            <person name="Markowitz V."/>
            <person name="Cheng J.-F."/>
            <person name="Hugenholtz P."/>
            <person name="Woyke T."/>
            <person name="Wu D."/>
            <person name="Tindall B."/>
            <person name="Pomrenke H."/>
            <person name="Brambilla E."/>
            <person name="Klenk H.-P."/>
            <person name="Eisen J.A."/>
        </authorList>
    </citation>
    <scope>NUCLEOTIDE SEQUENCE [LARGE SCALE GENOMIC DNA]</scope>
    <source>
        <strain evidence="8">DSM 15883 / CIP 108006 / LMG 21964 / BA134</strain>
    </source>
</reference>
<evidence type="ECO:0000313" key="8">
    <source>
        <dbReference type="Proteomes" id="UP000006050"/>
    </source>
</evidence>
<keyword evidence="2 5" id="KW-0812">Transmembrane</keyword>
<evidence type="ECO:0000256" key="2">
    <source>
        <dbReference type="ARBA" id="ARBA00022692"/>
    </source>
</evidence>
<dbReference type="EMBL" id="CP003281">
    <property type="protein sequence ID" value="AFL84778.1"/>
    <property type="molecule type" value="Genomic_DNA"/>
</dbReference>
<feature type="transmembrane region" description="Helical" evidence="5">
    <location>
        <begin position="28"/>
        <end position="48"/>
    </location>
</feature>
<keyword evidence="3 5" id="KW-1133">Transmembrane helix</keyword>
<dbReference type="OrthoDB" id="594147at2"/>
<organism evidence="7 8">
    <name type="scientific">Belliella baltica (strain DSM 15883 / CIP 108006 / LMG 21964 / BA134)</name>
    <dbReference type="NCBI Taxonomy" id="866536"/>
    <lineage>
        <taxon>Bacteria</taxon>
        <taxon>Pseudomonadati</taxon>
        <taxon>Bacteroidota</taxon>
        <taxon>Cytophagia</taxon>
        <taxon>Cytophagales</taxon>
        <taxon>Cyclobacteriaceae</taxon>
        <taxon>Belliella</taxon>
    </lineage>
</organism>
<dbReference type="RefSeq" id="WP_014772737.1">
    <property type="nucleotide sequence ID" value="NC_018010.1"/>
</dbReference>
<evidence type="ECO:0000256" key="3">
    <source>
        <dbReference type="ARBA" id="ARBA00022989"/>
    </source>
</evidence>
<evidence type="ECO:0000256" key="4">
    <source>
        <dbReference type="ARBA" id="ARBA00023136"/>
    </source>
</evidence>
<dbReference type="eggNOG" id="COG0845">
    <property type="taxonomic scope" value="Bacteria"/>
</dbReference>
<dbReference type="InterPro" id="IPR058982">
    <property type="entry name" value="Beta-barrel_AprE"/>
</dbReference>
<dbReference type="Proteomes" id="UP000006050">
    <property type="component" value="Chromosome"/>
</dbReference>
<dbReference type="PANTHER" id="PTHR30386:SF26">
    <property type="entry name" value="TRANSPORT PROTEIN COMB"/>
    <property type="match status" value="1"/>
</dbReference>
<dbReference type="Pfam" id="PF26002">
    <property type="entry name" value="Beta-barrel_AprE"/>
    <property type="match status" value="1"/>
</dbReference>
<dbReference type="PRINTS" id="PR01490">
    <property type="entry name" value="RTXTOXIND"/>
</dbReference>